<organism evidence="1 2">
    <name type="scientific">Rotaria sordida</name>
    <dbReference type="NCBI Taxonomy" id="392033"/>
    <lineage>
        <taxon>Eukaryota</taxon>
        <taxon>Metazoa</taxon>
        <taxon>Spiralia</taxon>
        <taxon>Gnathifera</taxon>
        <taxon>Rotifera</taxon>
        <taxon>Eurotatoria</taxon>
        <taxon>Bdelloidea</taxon>
        <taxon>Philodinida</taxon>
        <taxon>Philodinidae</taxon>
        <taxon>Rotaria</taxon>
    </lineage>
</organism>
<feature type="non-terminal residue" evidence="1">
    <location>
        <position position="47"/>
    </location>
</feature>
<evidence type="ECO:0000313" key="2">
    <source>
        <dbReference type="Proteomes" id="UP000663823"/>
    </source>
</evidence>
<dbReference type="Proteomes" id="UP000663823">
    <property type="component" value="Unassembled WGS sequence"/>
</dbReference>
<dbReference type="AlphaFoldDB" id="A0A820MQX2"/>
<name>A0A820MQX2_9BILA</name>
<gene>
    <name evidence="1" type="ORF">OTI717_LOCUS44292</name>
</gene>
<comment type="caution">
    <text evidence="1">The sequence shown here is derived from an EMBL/GenBank/DDBJ whole genome shotgun (WGS) entry which is preliminary data.</text>
</comment>
<accession>A0A820MQX2</accession>
<feature type="non-terminal residue" evidence="1">
    <location>
        <position position="1"/>
    </location>
</feature>
<sequence length="47" mass="5223">GPTWMFLYGSPREYTISKDKDGLSEGMGEAVCYKGRILMAIESHPVT</sequence>
<proteinExistence type="predicted"/>
<reference evidence="1" key="1">
    <citation type="submission" date="2021-02" db="EMBL/GenBank/DDBJ databases">
        <authorList>
            <person name="Nowell W R."/>
        </authorList>
    </citation>
    <scope>NUCLEOTIDE SEQUENCE</scope>
</reference>
<evidence type="ECO:0000313" key="1">
    <source>
        <dbReference type="EMBL" id="CAF4376379.1"/>
    </source>
</evidence>
<dbReference type="EMBL" id="CAJOAX010072335">
    <property type="protein sequence ID" value="CAF4376379.1"/>
    <property type="molecule type" value="Genomic_DNA"/>
</dbReference>
<protein>
    <submittedName>
        <fullName evidence="1">Uncharacterized protein</fullName>
    </submittedName>
</protein>